<evidence type="ECO:0000256" key="2">
    <source>
        <dbReference type="ARBA" id="ARBA00009321"/>
    </source>
</evidence>
<feature type="compositionally biased region" description="Basic and acidic residues" evidence="6">
    <location>
        <begin position="1"/>
        <end position="12"/>
    </location>
</feature>
<keyword evidence="3" id="KW-0285">Flavoprotein</keyword>
<dbReference type="CDD" id="cd04950">
    <property type="entry name" value="GT4_TuaH-like"/>
    <property type="match status" value="1"/>
</dbReference>
<accession>A0A6J4LQD9</accession>
<evidence type="ECO:0000256" key="1">
    <source>
        <dbReference type="ARBA" id="ARBA00001974"/>
    </source>
</evidence>
<keyword evidence="4" id="KW-0274">FAD</keyword>
<dbReference type="Gene3D" id="3.40.50.720">
    <property type="entry name" value="NAD(P)-binding Rossmann-like Domain"/>
    <property type="match status" value="3"/>
</dbReference>
<dbReference type="Gene3D" id="3.40.50.2000">
    <property type="entry name" value="Glycogen Phosphorylase B"/>
    <property type="match status" value="1"/>
</dbReference>
<name>A0A6J4LQD9_9CYAN</name>
<dbReference type="PANTHER" id="PTHR21197:SF0">
    <property type="entry name" value="UDP-GALACTOPYRANOSE MUTASE"/>
    <property type="match status" value="1"/>
</dbReference>
<dbReference type="SUPFAM" id="SSF53756">
    <property type="entry name" value="UDP-Glycosyltransferase/glycogen phosphorylase"/>
    <property type="match status" value="1"/>
</dbReference>
<comment type="cofactor">
    <cofactor evidence="1">
        <name>FAD</name>
        <dbReference type="ChEBI" id="CHEBI:57692"/>
    </cofactor>
</comment>
<dbReference type="SUPFAM" id="SSF51971">
    <property type="entry name" value="Nucleotide-binding domain"/>
    <property type="match status" value="1"/>
</dbReference>
<dbReference type="PANTHER" id="PTHR21197">
    <property type="entry name" value="UDP-GALACTOPYRANOSE MUTASE"/>
    <property type="match status" value="1"/>
</dbReference>
<proteinExistence type="inferred from homology"/>
<evidence type="ECO:0000256" key="3">
    <source>
        <dbReference type="ARBA" id="ARBA00022630"/>
    </source>
</evidence>
<dbReference type="EMBL" id="CADCTY010000725">
    <property type="protein sequence ID" value="CAA9335183.1"/>
    <property type="molecule type" value="Genomic_DNA"/>
</dbReference>
<gene>
    <name evidence="8" type="ORF">AVDCRST_MAG94-2075</name>
</gene>
<dbReference type="InterPro" id="IPR015899">
    <property type="entry name" value="UDP-GalPyranose_mutase_C"/>
</dbReference>
<comment type="similarity">
    <text evidence="2">Belongs to the UDP-galactopyranose/dTDP-fucopyranose mutase family.</text>
</comment>
<evidence type="ECO:0000259" key="7">
    <source>
        <dbReference type="Pfam" id="PF03275"/>
    </source>
</evidence>
<dbReference type="GO" id="GO:0008767">
    <property type="term" value="F:UDP-galactopyranose mutase activity"/>
    <property type="evidence" value="ECO:0007669"/>
    <property type="project" value="UniProtKB-EC"/>
</dbReference>
<dbReference type="NCBIfam" id="TIGR00031">
    <property type="entry name" value="UDP-GALP_mutase"/>
    <property type="match status" value="1"/>
</dbReference>
<dbReference type="Pfam" id="PF03275">
    <property type="entry name" value="GLF"/>
    <property type="match status" value="1"/>
</dbReference>
<evidence type="ECO:0000256" key="5">
    <source>
        <dbReference type="ARBA" id="ARBA00023235"/>
    </source>
</evidence>
<keyword evidence="5 8" id="KW-0413">Isomerase</keyword>
<dbReference type="Gene3D" id="3.40.50.11010">
    <property type="match status" value="1"/>
</dbReference>
<protein>
    <submittedName>
        <fullName evidence="8">UDP-galactopyranose mutase</fullName>
        <ecNumber evidence="8">5.4.99.9</ecNumber>
    </submittedName>
</protein>
<dbReference type="GO" id="GO:0005829">
    <property type="term" value="C:cytosol"/>
    <property type="evidence" value="ECO:0007669"/>
    <property type="project" value="TreeGrafter"/>
</dbReference>
<organism evidence="8">
    <name type="scientific">uncultured Leptolyngbya sp</name>
    <dbReference type="NCBI Taxonomy" id="332963"/>
    <lineage>
        <taxon>Bacteria</taxon>
        <taxon>Bacillati</taxon>
        <taxon>Cyanobacteriota</taxon>
        <taxon>Cyanophyceae</taxon>
        <taxon>Leptolyngbyales</taxon>
        <taxon>Leptolyngbyaceae</taxon>
        <taxon>Leptolyngbya group</taxon>
        <taxon>Leptolyngbya</taxon>
        <taxon>environmental samples</taxon>
    </lineage>
</organism>
<evidence type="ECO:0000256" key="6">
    <source>
        <dbReference type="SAM" id="MobiDB-lite"/>
    </source>
</evidence>
<dbReference type="Pfam" id="PF13692">
    <property type="entry name" value="Glyco_trans_1_4"/>
    <property type="match status" value="1"/>
</dbReference>
<dbReference type="GO" id="GO:0050660">
    <property type="term" value="F:flavin adenine dinucleotide binding"/>
    <property type="evidence" value="ECO:0007669"/>
    <property type="project" value="TreeGrafter"/>
</dbReference>
<dbReference type="Pfam" id="PF13450">
    <property type="entry name" value="NAD_binding_8"/>
    <property type="match status" value="1"/>
</dbReference>
<reference evidence="8" key="1">
    <citation type="submission" date="2020-02" db="EMBL/GenBank/DDBJ databases">
        <authorList>
            <person name="Meier V. D."/>
        </authorList>
    </citation>
    <scope>NUCLEOTIDE SEQUENCE</scope>
    <source>
        <strain evidence="8">AVDCRST_MAG94</strain>
    </source>
</reference>
<evidence type="ECO:0000256" key="4">
    <source>
        <dbReference type="ARBA" id="ARBA00022827"/>
    </source>
</evidence>
<dbReference type="InterPro" id="IPR004379">
    <property type="entry name" value="UDP-GALP_mutase"/>
</dbReference>
<dbReference type="FunFam" id="3.40.50.720:FF:000397">
    <property type="entry name" value="UDP-galactopyranose mutase"/>
    <property type="match status" value="1"/>
</dbReference>
<feature type="region of interest" description="Disordered" evidence="6">
    <location>
        <begin position="1"/>
        <end position="31"/>
    </location>
</feature>
<dbReference type="SUPFAM" id="SSF54373">
    <property type="entry name" value="FAD-linked reductases, C-terminal domain"/>
    <property type="match status" value="1"/>
</dbReference>
<dbReference type="AlphaFoldDB" id="A0A6J4LQD9"/>
<sequence length="817" mass="92639">MSNTGKSDDKTSQLHQVQSSPGPVEVGSSRGMVLDSSKATQLSDLSSQDLEAAGIASSNVPDLVCLSHLRWNFVYQRPQHLLSRCAQQQRVFFIEEPILSADRSAWLDVSLSKDGVWVVVPHLSQGLSKEEVTTAQQELVDGLFLEQNIGNYILWYYTPMAMGFTRHLKPQAIVYDCMDELSAFKQAPPILRSYEAELFSRADLVFTGGQSLYEAKQDQHLNIYAFPSGVDVAHFAQARNQAADPVDQANIPHPRLGFYGVIDERMDLDLLDGIAAARPDWQLVIMGPVAKIDPTVLPRRQNIHYLGSKDYQELPAYLAGWDVALLPFARNESTRFISPTKTPEYLAAGKPVVSTSILDVVRPYGQEGMVRIADTVAEFVSAAEAAMQDATDQSDWLSRVDAFLEKTSWDHTWSRMMQLVKSTLDTHHSSRLKAGAVTPTKDKDAMFDYLIVGAGFAGSVLAERLASDGKKILIVDKRSHIAGNAYDHYDDSGLLVHKYGPHIFHTNSREVFEYLSRFTQWRPYEHRVLASVDGQLVPIPINLNTINQLYGLSLTSFELEEFFASVAEQKPYIRTSEDVVVSKVGRELYEKFFRGYTLKQWGVDPSELDKMVTARVPTRTNRDDRYFTDTYQAMPLHGYTRMFEKMLSHPNIKIMLNTDYHEIQEIIPYREMIYTGPVDEFFAFRYGKLPYRSLEFKHQTHNAPVYQSAPVVNYPNEHLYTRITEFKYLTGQEHAKTSIVYEYPQAEGDPYYPVPRPENAEIYKQYKALADATPGVQFVGRLATYKYYNMDQVVAQALTIYAQLCRKQRLETVAGGQ</sequence>
<dbReference type="EC" id="5.4.99.9" evidence="8"/>
<evidence type="ECO:0000313" key="8">
    <source>
        <dbReference type="EMBL" id="CAA9335183.1"/>
    </source>
</evidence>
<feature type="domain" description="UDP-galactopyranose mutase C-terminal" evidence="7">
    <location>
        <begin position="591"/>
        <end position="787"/>
    </location>
</feature>